<keyword evidence="1" id="KW-1185">Reference proteome</keyword>
<sequence>QSRATGSTKPSPVKFNQPVNIRLLILNTSPSLPPPSDNLLFLHSRVKNERKEFLS</sequence>
<organism evidence="1 2">
    <name type="scientific">Pyricularia grisea</name>
    <name type="common">Crabgrass-specific blast fungus</name>
    <name type="synonym">Magnaporthe grisea</name>
    <dbReference type="NCBI Taxonomy" id="148305"/>
    <lineage>
        <taxon>Eukaryota</taxon>
        <taxon>Fungi</taxon>
        <taxon>Dikarya</taxon>
        <taxon>Ascomycota</taxon>
        <taxon>Pezizomycotina</taxon>
        <taxon>Sordariomycetes</taxon>
        <taxon>Sordariomycetidae</taxon>
        <taxon>Magnaporthales</taxon>
        <taxon>Pyriculariaceae</taxon>
        <taxon>Pyricularia</taxon>
    </lineage>
</organism>
<dbReference type="RefSeq" id="XP_030983670.1">
    <property type="nucleotide sequence ID" value="XM_031123671.1"/>
</dbReference>
<gene>
    <name evidence="2" type="ORF">PgNI_03617</name>
</gene>
<dbReference type="KEGG" id="pgri:PgNI_03617"/>
<accession>A0A6P8B909</accession>
<dbReference type="GeneID" id="41958580"/>
<reference evidence="2" key="3">
    <citation type="submission" date="2025-08" db="UniProtKB">
        <authorList>
            <consortium name="RefSeq"/>
        </authorList>
    </citation>
    <scope>IDENTIFICATION</scope>
    <source>
        <strain evidence="2">NI907</strain>
    </source>
</reference>
<feature type="non-terminal residue" evidence="2">
    <location>
        <position position="1"/>
    </location>
</feature>
<evidence type="ECO:0000313" key="2">
    <source>
        <dbReference type="RefSeq" id="XP_030983670.1"/>
    </source>
</evidence>
<reference evidence="2" key="1">
    <citation type="journal article" date="2019" name="Mol. Biol. Evol.">
        <title>Blast fungal genomes show frequent chromosomal changes, gene gains and losses, and effector gene turnover.</title>
        <authorList>
            <person name="Gomez Luciano L.B."/>
            <person name="Jason Tsai I."/>
            <person name="Chuma I."/>
            <person name="Tosa Y."/>
            <person name="Chen Y.H."/>
            <person name="Li J.Y."/>
            <person name="Li M.Y."/>
            <person name="Jade Lu M.Y."/>
            <person name="Nakayashiki H."/>
            <person name="Li W.H."/>
        </authorList>
    </citation>
    <scope>NUCLEOTIDE SEQUENCE</scope>
    <source>
        <strain evidence="2">NI907</strain>
    </source>
</reference>
<name>A0A6P8B909_PYRGI</name>
<protein>
    <submittedName>
        <fullName evidence="2">Uncharacterized protein</fullName>
    </submittedName>
</protein>
<dbReference type="Proteomes" id="UP000515153">
    <property type="component" value="Unplaced"/>
</dbReference>
<dbReference type="AlphaFoldDB" id="A0A6P8B909"/>
<reference evidence="2" key="2">
    <citation type="submission" date="2019-10" db="EMBL/GenBank/DDBJ databases">
        <authorList>
            <consortium name="NCBI Genome Project"/>
        </authorList>
    </citation>
    <scope>NUCLEOTIDE SEQUENCE</scope>
    <source>
        <strain evidence="2">NI907</strain>
    </source>
</reference>
<proteinExistence type="predicted"/>
<evidence type="ECO:0000313" key="1">
    <source>
        <dbReference type="Proteomes" id="UP000515153"/>
    </source>
</evidence>